<protein>
    <submittedName>
        <fullName evidence="2">Uncharacterized protein</fullName>
    </submittedName>
</protein>
<dbReference type="EMBL" id="JAUZQC010000009">
    <property type="protein sequence ID" value="KAK5866590.1"/>
    <property type="molecule type" value="Genomic_DNA"/>
</dbReference>
<feature type="region of interest" description="Disordered" evidence="1">
    <location>
        <begin position="110"/>
        <end position="143"/>
    </location>
</feature>
<organism evidence="2 3">
    <name type="scientific">Eleginops maclovinus</name>
    <name type="common">Patagonian blennie</name>
    <name type="synonym">Eleginus maclovinus</name>
    <dbReference type="NCBI Taxonomy" id="56733"/>
    <lineage>
        <taxon>Eukaryota</taxon>
        <taxon>Metazoa</taxon>
        <taxon>Chordata</taxon>
        <taxon>Craniata</taxon>
        <taxon>Vertebrata</taxon>
        <taxon>Euteleostomi</taxon>
        <taxon>Actinopterygii</taxon>
        <taxon>Neopterygii</taxon>
        <taxon>Teleostei</taxon>
        <taxon>Neoteleostei</taxon>
        <taxon>Acanthomorphata</taxon>
        <taxon>Eupercaria</taxon>
        <taxon>Perciformes</taxon>
        <taxon>Notothenioidei</taxon>
        <taxon>Eleginopidae</taxon>
        <taxon>Eleginops</taxon>
    </lineage>
</organism>
<dbReference type="Proteomes" id="UP001346869">
    <property type="component" value="Unassembled WGS sequence"/>
</dbReference>
<keyword evidence="3" id="KW-1185">Reference proteome</keyword>
<evidence type="ECO:0000313" key="2">
    <source>
        <dbReference type="EMBL" id="KAK5866590.1"/>
    </source>
</evidence>
<sequence>MIFLSSSVRWLRSGRSGMFGVAVGGRGPPWGPTEADIFSTTTPPPPPAAPPRRVVSADRFPGAFPSHTSRHGPQAERQRQRQPQTVHAAHVRRHPRLCFCLSSLGVSPTTLSSSFPPTPRLPASALHRPDSRGAHVRFSHAGT</sequence>
<evidence type="ECO:0000256" key="1">
    <source>
        <dbReference type="SAM" id="MobiDB-lite"/>
    </source>
</evidence>
<name>A0AAN7XV81_ELEMC</name>
<accession>A0AAN7XV81</accession>
<evidence type="ECO:0000313" key="3">
    <source>
        <dbReference type="Proteomes" id="UP001346869"/>
    </source>
</evidence>
<reference evidence="2 3" key="1">
    <citation type="journal article" date="2023" name="Genes (Basel)">
        <title>Chromosome-Level Genome Assembly and Circadian Gene Repertoire of the Patagonia Blennie Eleginops maclovinus-The Closest Ancestral Proxy of Antarctic Cryonotothenioids.</title>
        <authorList>
            <person name="Cheng C.C."/>
            <person name="Rivera-Colon A.G."/>
            <person name="Minhas B.F."/>
            <person name="Wilson L."/>
            <person name="Rayamajhi N."/>
            <person name="Vargas-Chacoff L."/>
            <person name="Catchen J.M."/>
        </authorList>
    </citation>
    <scope>NUCLEOTIDE SEQUENCE [LARGE SCALE GENOMIC DNA]</scope>
    <source>
        <strain evidence="2">JMC-PN-2008</strain>
    </source>
</reference>
<reference evidence="2 3" key="2">
    <citation type="journal article" date="2023" name="Mol. Biol. Evol.">
        <title>Genomics of Secondarily Temperate Adaptation in the Only Non-Antarctic Icefish.</title>
        <authorList>
            <person name="Rivera-Colon A.G."/>
            <person name="Rayamajhi N."/>
            <person name="Minhas B.F."/>
            <person name="Madrigal G."/>
            <person name="Bilyk K.T."/>
            <person name="Yoon V."/>
            <person name="Hune M."/>
            <person name="Gregory S."/>
            <person name="Cheng C.H.C."/>
            <person name="Catchen J.M."/>
        </authorList>
    </citation>
    <scope>NUCLEOTIDE SEQUENCE [LARGE SCALE GENOMIC DNA]</scope>
    <source>
        <strain evidence="2">JMC-PN-2008</strain>
    </source>
</reference>
<feature type="compositionally biased region" description="Basic residues" evidence="1">
    <location>
        <begin position="134"/>
        <end position="143"/>
    </location>
</feature>
<gene>
    <name evidence="2" type="ORF">PBY51_020770</name>
</gene>
<proteinExistence type="predicted"/>
<dbReference type="AlphaFoldDB" id="A0AAN7XV81"/>
<comment type="caution">
    <text evidence="2">The sequence shown here is derived from an EMBL/GenBank/DDBJ whole genome shotgun (WGS) entry which is preliminary data.</text>
</comment>
<feature type="region of interest" description="Disordered" evidence="1">
    <location>
        <begin position="25"/>
        <end position="90"/>
    </location>
</feature>